<evidence type="ECO:0000256" key="4">
    <source>
        <dbReference type="ARBA" id="ARBA00023186"/>
    </source>
</evidence>
<evidence type="ECO:0000256" key="1">
    <source>
        <dbReference type="ARBA" id="ARBA00004496"/>
    </source>
</evidence>
<dbReference type="SUPFAM" id="SSF69287">
    <property type="entry name" value="Urease metallochaperone UreE, N-terminal domain"/>
    <property type="match status" value="1"/>
</dbReference>
<gene>
    <name evidence="8" type="primary">ureE1</name>
    <name evidence="5" type="synonym">ureE</name>
    <name evidence="8" type="ORF">A6302_00563</name>
</gene>
<dbReference type="EMBL" id="MCRJ01000008">
    <property type="protein sequence ID" value="ODN72048.1"/>
    <property type="molecule type" value="Genomic_DNA"/>
</dbReference>
<name>A0A1E3H6U0_9HYPH</name>
<dbReference type="InterPro" id="IPR004029">
    <property type="entry name" value="UreE_N"/>
</dbReference>
<dbReference type="SUPFAM" id="SSF69737">
    <property type="entry name" value="Urease metallochaperone UreE, C-terminal domain"/>
    <property type="match status" value="1"/>
</dbReference>
<evidence type="ECO:0000313" key="9">
    <source>
        <dbReference type="Proteomes" id="UP000094622"/>
    </source>
</evidence>
<organism evidence="8 9">
    <name type="scientific">Methylobrevis pamukkalensis</name>
    <dbReference type="NCBI Taxonomy" id="1439726"/>
    <lineage>
        <taxon>Bacteria</taxon>
        <taxon>Pseudomonadati</taxon>
        <taxon>Pseudomonadota</taxon>
        <taxon>Alphaproteobacteria</taxon>
        <taxon>Hyphomicrobiales</taxon>
        <taxon>Pleomorphomonadaceae</taxon>
        <taxon>Methylobrevis</taxon>
    </lineage>
</organism>
<proteinExistence type="inferred from homology"/>
<dbReference type="OrthoDB" id="9802215at2"/>
<dbReference type="InterPro" id="IPR012406">
    <property type="entry name" value="UreE"/>
</dbReference>
<comment type="function">
    <text evidence="5">Involved in urease metallocenter assembly. Binds nickel. Probably functions as a nickel donor during metallocenter assembly.</text>
</comment>
<dbReference type="Pfam" id="PF02814">
    <property type="entry name" value="UreE_N"/>
    <property type="match status" value="1"/>
</dbReference>
<evidence type="ECO:0000256" key="2">
    <source>
        <dbReference type="ARBA" id="ARBA00022490"/>
    </source>
</evidence>
<keyword evidence="4 5" id="KW-0143">Chaperone</keyword>
<dbReference type="GO" id="GO:0019627">
    <property type="term" value="P:urea metabolic process"/>
    <property type="evidence" value="ECO:0007669"/>
    <property type="project" value="InterPro"/>
</dbReference>
<keyword evidence="3 5" id="KW-0533">Nickel</keyword>
<evidence type="ECO:0000256" key="6">
    <source>
        <dbReference type="SAM" id="MobiDB-lite"/>
    </source>
</evidence>
<dbReference type="Gene3D" id="3.30.70.790">
    <property type="entry name" value="UreE, C-terminal domain"/>
    <property type="match status" value="1"/>
</dbReference>
<dbReference type="Pfam" id="PF05194">
    <property type="entry name" value="UreE_C"/>
    <property type="match status" value="1"/>
</dbReference>
<dbReference type="RefSeq" id="WP_069305714.1">
    <property type="nucleotide sequence ID" value="NZ_MCRJ01000008.1"/>
</dbReference>
<evidence type="ECO:0000256" key="3">
    <source>
        <dbReference type="ARBA" id="ARBA00022596"/>
    </source>
</evidence>
<dbReference type="InterPro" id="IPR036118">
    <property type="entry name" value="UreE_N_sf"/>
</dbReference>
<accession>A0A1E3H6U0</accession>
<dbReference type="GO" id="GO:0005737">
    <property type="term" value="C:cytoplasm"/>
    <property type="evidence" value="ECO:0007669"/>
    <property type="project" value="UniProtKB-SubCell"/>
</dbReference>
<dbReference type="InterPro" id="IPR007864">
    <property type="entry name" value="UreE_C_dom"/>
</dbReference>
<comment type="similarity">
    <text evidence="5">Belongs to the UreE family.</text>
</comment>
<evidence type="ECO:0000256" key="5">
    <source>
        <dbReference type="HAMAP-Rule" id="MF_00822"/>
    </source>
</evidence>
<dbReference type="Gene3D" id="2.60.260.20">
    <property type="entry name" value="Urease metallochaperone UreE, N-terminal domain"/>
    <property type="match status" value="1"/>
</dbReference>
<keyword evidence="2 5" id="KW-0963">Cytoplasm</keyword>
<feature type="domain" description="UreE urease accessory N-terminal" evidence="7">
    <location>
        <begin position="1"/>
        <end position="67"/>
    </location>
</feature>
<protein>
    <recommendedName>
        <fullName evidence="5">Urease accessory protein UreE</fullName>
    </recommendedName>
</protein>
<dbReference type="GO" id="GO:0006457">
    <property type="term" value="P:protein folding"/>
    <property type="evidence" value="ECO:0007669"/>
    <property type="project" value="InterPro"/>
</dbReference>
<dbReference type="HAMAP" id="MF_00822">
    <property type="entry name" value="UreE"/>
    <property type="match status" value="1"/>
</dbReference>
<dbReference type="AlphaFoldDB" id="A0A1E3H6U0"/>
<dbReference type="GO" id="GO:0016151">
    <property type="term" value="F:nickel cation binding"/>
    <property type="evidence" value="ECO:0007669"/>
    <property type="project" value="UniProtKB-UniRule"/>
</dbReference>
<feature type="compositionally biased region" description="Basic and acidic residues" evidence="6">
    <location>
        <begin position="148"/>
        <end position="176"/>
    </location>
</feature>
<dbReference type="PATRIC" id="fig|1439726.3.peg.595"/>
<comment type="subcellular location">
    <subcellularLocation>
        <location evidence="1 5">Cytoplasm</location>
    </subcellularLocation>
</comment>
<dbReference type="SMART" id="SM00988">
    <property type="entry name" value="UreE_N"/>
    <property type="match status" value="1"/>
</dbReference>
<comment type="caution">
    <text evidence="8">The sequence shown here is derived from an EMBL/GenBank/DDBJ whole genome shotgun (WGS) entry which is preliminary data.</text>
</comment>
<sequence length="204" mass="22484">MIRATRLLPAGSFSAEPADRLHLDRDDRHRRRLVMRCAGGTAFLLDLPEAKVMKQGDGLELEDGRIVLVTARPERLLEITAEDTAHLVRLAWHLGNRHLPTQLAGDRLLIREDHVIEDMALKLGAKVAHVSAPFDPEGGAYGLGTVQGHDHGHHDHVHGDHDHAHAHDHAGHDHAGHDHKKHDHDHDHGHSHGPGCGCGHSHDH</sequence>
<dbReference type="GO" id="GO:0065003">
    <property type="term" value="P:protein-containing complex assembly"/>
    <property type="evidence" value="ECO:0007669"/>
    <property type="project" value="InterPro"/>
</dbReference>
<feature type="region of interest" description="Disordered" evidence="6">
    <location>
        <begin position="141"/>
        <end position="204"/>
    </location>
</feature>
<reference evidence="8 9" key="1">
    <citation type="submission" date="2016-07" db="EMBL/GenBank/DDBJ databases">
        <title>Draft Genome Sequence of Methylobrevis pamukkalensis PK2.</title>
        <authorList>
            <person name="Vasilenko O.V."/>
            <person name="Doronina N.V."/>
            <person name="Shmareva M.N."/>
            <person name="Tarlachkov S.V."/>
            <person name="Mustakhimov I."/>
            <person name="Trotsenko Y.A."/>
        </authorList>
    </citation>
    <scope>NUCLEOTIDE SEQUENCE [LARGE SCALE GENOMIC DNA]</scope>
    <source>
        <strain evidence="8 9">PK2</strain>
    </source>
</reference>
<dbReference type="Proteomes" id="UP000094622">
    <property type="component" value="Unassembled WGS sequence"/>
</dbReference>
<dbReference type="GO" id="GO:0051082">
    <property type="term" value="F:unfolded protein binding"/>
    <property type="evidence" value="ECO:0007669"/>
    <property type="project" value="UniProtKB-UniRule"/>
</dbReference>
<evidence type="ECO:0000313" key="8">
    <source>
        <dbReference type="EMBL" id="ODN72048.1"/>
    </source>
</evidence>
<keyword evidence="9" id="KW-1185">Reference proteome</keyword>
<evidence type="ECO:0000259" key="7">
    <source>
        <dbReference type="SMART" id="SM00988"/>
    </source>
</evidence>